<dbReference type="RefSeq" id="WP_108852321.1">
    <property type="nucleotide sequence ID" value="NZ_OMOQ01000001.1"/>
</dbReference>
<reference evidence="1 2" key="1">
    <citation type="submission" date="2018-03" db="EMBL/GenBank/DDBJ databases">
        <authorList>
            <person name="Keele B.F."/>
        </authorList>
    </citation>
    <scope>NUCLEOTIDE SEQUENCE [LARGE SCALE GENOMIC DNA]</scope>
    <source>
        <strain evidence="1 2">CECT 8626</strain>
    </source>
</reference>
<dbReference type="EMBL" id="OMOQ01000001">
    <property type="protein sequence ID" value="SPH17932.1"/>
    <property type="molecule type" value="Genomic_DNA"/>
</dbReference>
<name>A0A2R8B5T3_9RHOB</name>
<evidence type="ECO:0000313" key="2">
    <source>
        <dbReference type="Proteomes" id="UP000244924"/>
    </source>
</evidence>
<organism evidence="1 2">
    <name type="scientific">Albidovulum aquaemixtae</name>
    <dbReference type="NCBI Taxonomy" id="1542388"/>
    <lineage>
        <taxon>Bacteria</taxon>
        <taxon>Pseudomonadati</taxon>
        <taxon>Pseudomonadota</taxon>
        <taxon>Alphaproteobacteria</taxon>
        <taxon>Rhodobacterales</taxon>
        <taxon>Paracoccaceae</taxon>
        <taxon>Albidovulum</taxon>
    </lineage>
</organism>
<keyword evidence="2" id="KW-1185">Reference proteome</keyword>
<evidence type="ECO:0000313" key="1">
    <source>
        <dbReference type="EMBL" id="SPH17932.1"/>
    </source>
</evidence>
<dbReference type="Proteomes" id="UP000244924">
    <property type="component" value="Unassembled WGS sequence"/>
</dbReference>
<dbReference type="OrthoDB" id="7869763at2"/>
<evidence type="ECO:0008006" key="3">
    <source>
        <dbReference type="Google" id="ProtNLM"/>
    </source>
</evidence>
<proteinExistence type="predicted"/>
<protein>
    <recommendedName>
        <fullName evidence="3">HPt domain-containing protein</fullName>
    </recommendedName>
</protein>
<accession>A0A2R8B5T3</accession>
<gene>
    <name evidence="1" type="ORF">DEA8626_01460</name>
</gene>
<dbReference type="AlphaFoldDB" id="A0A2R8B5T3"/>
<sequence length="62" mass="6746">MRKVFTQAALAGRSVTELRALFAAVQQELVRSEAGSKECRDALASLDNISCAIKHRLRGPGF</sequence>